<dbReference type="SUPFAM" id="SSF51735">
    <property type="entry name" value="NAD(P)-binding Rossmann-fold domains"/>
    <property type="match status" value="1"/>
</dbReference>
<comment type="similarity">
    <text evidence="1">Belongs to the pyrroline-5-carboxylate reductase family.</text>
</comment>
<reference evidence="4" key="1">
    <citation type="submission" date="2018-05" db="EMBL/GenBank/DDBJ databases">
        <authorList>
            <person name="Lanie J.A."/>
            <person name="Ng W.-L."/>
            <person name="Kazmierczak K.M."/>
            <person name="Andrzejewski T.M."/>
            <person name="Davidsen T.M."/>
            <person name="Wayne K.J."/>
            <person name="Tettelin H."/>
            <person name="Glass J.I."/>
            <person name="Rusch D."/>
            <person name="Podicherti R."/>
            <person name="Tsui H.-C.T."/>
            <person name="Winkler M.E."/>
        </authorList>
    </citation>
    <scope>NUCLEOTIDE SEQUENCE</scope>
</reference>
<dbReference type="InterPro" id="IPR036291">
    <property type="entry name" value="NAD(P)-bd_dom_sf"/>
</dbReference>
<dbReference type="PANTHER" id="PTHR11645">
    <property type="entry name" value="PYRROLINE-5-CARBOXYLATE REDUCTASE"/>
    <property type="match status" value="1"/>
</dbReference>
<feature type="domain" description="Pyrroline-5-carboxylate reductase catalytic N-terminal" evidence="3">
    <location>
        <begin position="6"/>
        <end position="98"/>
    </location>
</feature>
<feature type="non-terminal residue" evidence="4">
    <location>
        <position position="184"/>
    </location>
</feature>
<accession>A0A382QDT3</accession>
<dbReference type="AlphaFoldDB" id="A0A382QDT3"/>
<organism evidence="4">
    <name type="scientific">marine metagenome</name>
    <dbReference type="NCBI Taxonomy" id="408172"/>
    <lineage>
        <taxon>unclassified sequences</taxon>
        <taxon>metagenomes</taxon>
        <taxon>ecological metagenomes</taxon>
    </lineage>
</organism>
<proteinExistence type="inferred from homology"/>
<protein>
    <recommendedName>
        <fullName evidence="3">Pyrroline-5-carboxylate reductase catalytic N-terminal domain-containing protein</fullName>
    </recommendedName>
</protein>
<dbReference type="Gene3D" id="3.40.50.720">
    <property type="entry name" value="NAD(P)-binding Rossmann-like Domain"/>
    <property type="match status" value="1"/>
</dbReference>
<gene>
    <name evidence="4" type="ORF">METZ01_LOCUS336557</name>
</gene>
<dbReference type="EMBL" id="UINC01113827">
    <property type="protein sequence ID" value="SVC83703.1"/>
    <property type="molecule type" value="Genomic_DNA"/>
</dbReference>
<dbReference type="GO" id="GO:0004735">
    <property type="term" value="F:pyrroline-5-carboxylate reductase activity"/>
    <property type="evidence" value="ECO:0007669"/>
    <property type="project" value="TreeGrafter"/>
</dbReference>
<evidence type="ECO:0000256" key="2">
    <source>
        <dbReference type="ARBA" id="ARBA00023002"/>
    </source>
</evidence>
<sequence>MVKKSKLGFVGAGNMGKALIEGLLGELSPRQITAVDVRSVALESLMALGVQTSTNALDAVKQQDLVILGLKPQVAAPVLQELAMHFSPKQTVVSMMAGVPTARIEELLPENVPVVRVMPQTLVRLREAACALCAGSSAGAEQMALVRSLFEIVGTTVEVSEGQMDGVTGLSGSGPAWAYMVIEA</sequence>
<dbReference type="PANTHER" id="PTHR11645:SF0">
    <property type="entry name" value="PYRROLINE-5-CARBOXYLATE REDUCTASE 3"/>
    <property type="match status" value="1"/>
</dbReference>
<name>A0A382QDT3_9ZZZZ</name>
<dbReference type="InterPro" id="IPR028939">
    <property type="entry name" value="P5C_Rdtase_cat_N"/>
</dbReference>
<dbReference type="GO" id="GO:0055129">
    <property type="term" value="P:L-proline biosynthetic process"/>
    <property type="evidence" value="ECO:0007669"/>
    <property type="project" value="TreeGrafter"/>
</dbReference>
<evidence type="ECO:0000256" key="1">
    <source>
        <dbReference type="ARBA" id="ARBA00005525"/>
    </source>
</evidence>
<evidence type="ECO:0000313" key="4">
    <source>
        <dbReference type="EMBL" id="SVC83703.1"/>
    </source>
</evidence>
<dbReference type="Pfam" id="PF03807">
    <property type="entry name" value="F420_oxidored"/>
    <property type="match status" value="1"/>
</dbReference>
<evidence type="ECO:0000259" key="3">
    <source>
        <dbReference type="Pfam" id="PF03807"/>
    </source>
</evidence>
<keyword evidence="2" id="KW-0560">Oxidoreductase</keyword>